<proteinExistence type="predicted"/>
<sequence length="143" mass="17407">MSEHGTHESYAGYNAIYDWKELDNSWALKFLQEAERLEGQENFTNLKEKVEIERSCKWLKPYWDDVIKEYRRTQLKRFAYKIIYHETPEQIPEKNQKLDLCGICNKELFPQLTERITILTCGHLFHWHIEEHNFDYNNNNDNH</sequence>
<name>A0A9N9B119_9GLOM</name>
<organism evidence="1 2">
    <name type="scientific">Diversispora eburnea</name>
    <dbReference type="NCBI Taxonomy" id="1213867"/>
    <lineage>
        <taxon>Eukaryota</taxon>
        <taxon>Fungi</taxon>
        <taxon>Fungi incertae sedis</taxon>
        <taxon>Mucoromycota</taxon>
        <taxon>Glomeromycotina</taxon>
        <taxon>Glomeromycetes</taxon>
        <taxon>Diversisporales</taxon>
        <taxon>Diversisporaceae</taxon>
        <taxon>Diversispora</taxon>
    </lineage>
</organism>
<evidence type="ECO:0000313" key="2">
    <source>
        <dbReference type="Proteomes" id="UP000789706"/>
    </source>
</evidence>
<dbReference type="Proteomes" id="UP000789706">
    <property type="component" value="Unassembled WGS sequence"/>
</dbReference>
<dbReference type="EMBL" id="CAJVPK010000812">
    <property type="protein sequence ID" value="CAG8551037.1"/>
    <property type="molecule type" value="Genomic_DNA"/>
</dbReference>
<protein>
    <submittedName>
        <fullName evidence="1">6148_t:CDS:1</fullName>
    </submittedName>
</protein>
<dbReference type="OrthoDB" id="2439024at2759"/>
<feature type="non-terminal residue" evidence="1">
    <location>
        <position position="143"/>
    </location>
</feature>
<keyword evidence="2" id="KW-1185">Reference proteome</keyword>
<evidence type="ECO:0000313" key="1">
    <source>
        <dbReference type="EMBL" id="CAG8551037.1"/>
    </source>
</evidence>
<comment type="caution">
    <text evidence="1">The sequence shown here is derived from an EMBL/GenBank/DDBJ whole genome shotgun (WGS) entry which is preliminary data.</text>
</comment>
<dbReference type="SUPFAM" id="SSF57850">
    <property type="entry name" value="RING/U-box"/>
    <property type="match status" value="1"/>
</dbReference>
<gene>
    <name evidence="1" type="ORF">DEBURN_LOCUS7099</name>
</gene>
<dbReference type="AlphaFoldDB" id="A0A9N9B119"/>
<reference evidence="1" key="1">
    <citation type="submission" date="2021-06" db="EMBL/GenBank/DDBJ databases">
        <authorList>
            <person name="Kallberg Y."/>
            <person name="Tangrot J."/>
            <person name="Rosling A."/>
        </authorList>
    </citation>
    <scope>NUCLEOTIDE SEQUENCE</scope>
    <source>
        <strain evidence="1">AZ414A</strain>
    </source>
</reference>
<accession>A0A9N9B119</accession>
<dbReference type="CDD" id="cd16448">
    <property type="entry name" value="RING-H2"/>
    <property type="match status" value="1"/>
</dbReference>